<dbReference type="Pfam" id="PF00198">
    <property type="entry name" value="2-oxoacid_dh"/>
    <property type="match status" value="1"/>
</dbReference>
<dbReference type="Gene3D" id="4.10.320.10">
    <property type="entry name" value="E3-binding domain"/>
    <property type="match status" value="1"/>
</dbReference>
<keyword evidence="3 4" id="KW-0450">Lipoyl</keyword>
<evidence type="ECO:0000256" key="5">
    <source>
        <dbReference type="SAM" id="MobiDB-lite"/>
    </source>
</evidence>
<evidence type="ECO:0000259" key="7">
    <source>
        <dbReference type="PROSITE" id="PS51826"/>
    </source>
</evidence>
<feature type="domain" description="Peripheral subunit-binding (PSBD)" evidence="7">
    <location>
        <begin position="161"/>
        <end position="198"/>
    </location>
</feature>
<dbReference type="PANTHER" id="PTHR23151">
    <property type="entry name" value="DIHYDROLIPOAMIDE ACETYL/SUCCINYL-TRANSFERASE-RELATED"/>
    <property type="match status" value="1"/>
</dbReference>
<dbReference type="PROSITE" id="PS50968">
    <property type="entry name" value="BIOTINYL_LIPOYL"/>
    <property type="match status" value="1"/>
</dbReference>
<feature type="region of interest" description="Disordered" evidence="5">
    <location>
        <begin position="82"/>
        <end position="160"/>
    </location>
</feature>
<dbReference type="SUPFAM" id="SSF52777">
    <property type="entry name" value="CoA-dependent acyltransferases"/>
    <property type="match status" value="1"/>
</dbReference>
<accession>A0A518HCJ2</accession>
<feature type="compositionally biased region" description="Low complexity" evidence="5">
    <location>
        <begin position="91"/>
        <end position="100"/>
    </location>
</feature>
<feature type="compositionally biased region" description="Low complexity" evidence="5">
    <location>
        <begin position="109"/>
        <end position="118"/>
    </location>
</feature>
<dbReference type="PROSITE" id="PS00189">
    <property type="entry name" value="LIPOYL"/>
    <property type="match status" value="1"/>
</dbReference>
<dbReference type="GO" id="GO:0016746">
    <property type="term" value="F:acyltransferase activity"/>
    <property type="evidence" value="ECO:0007669"/>
    <property type="project" value="UniProtKB-KW"/>
</dbReference>
<dbReference type="CDD" id="cd06849">
    <property type="entry name" value="lipoyl_domain"/>
    <property type="match status" value="1"/>
</dbReference>
<reference evidence="8 9" key="1">
    <citation type="submission" date="2019-02" db="EMBL/GenBank/DDBJ databases">
        <title>Deep-cultivation of Planctomycetes and their phenomic and genomic characterization uncovers novel biology.</title>
        <authorList>
            <person name="Wiegand S."/>
            <person name="Jogler M."/>
            <person name="Boedeker C."/>
            <person name="Pinto D."/>
            <person name="Vollmers J."/>
            <person name="Rivas-Marin E."/>
            <person name="Kohn T."/>
            <person name="Peeters S.H."/>
            <person name="Heuer A."/>
            <person name="Rast P."/>
            <person name="Oberbeckmann S."/>
            <person name="Bunk B."/>
            <person name="Jeske O."/>
            <person name="Meyerdierks A."/>
            <person name="Storesund J.E."/>
            <person name="Kallscheuer N."/>
            <person name="Luecker S."/>
            <person name="Lage O.M."/>
            <person name="Pohl T."/>
            <person name="Merkel B.J."/>
            <person name="Hornburger P."/>
            <person name="Mueller R.-W."/>
            <person name="Bruemmer F."/>
            <person name="Labrenz M."/>
            <person name="Spormann A.M."/>
            <person name="Op den Camp H."/>
            <person name="Overmann J."/>
            <person name="Amann R."/>
            <person name="Jetten M.S.M."/>
            <person name="Mascher T."/>
            <person name="Medema M.H."/>
            <person name="Devos D.P."/>
            <person name="Kaster A.-K."/>
            <person name="Ovreas L."/>
            <person name="Rohde M."/>
            <person name="Galperin M.Y."/>
            <person name="Jogler C."/>
        </authorList>
    </citation>
    <scope>NUCLEOTIDE SEQUENCE [LARGE SCALE GENOMIC DNA]</scope>
    <source>
        <strain evidence="8 9">ElP</strain>
    </source>
</reference>
<dbReference type="GO" id="GO:0045254">
    <property type="term" value="C:pyruvate dehydrogenase complex"/>
    <property type="evidence" value="ECO:0007669"/>
    <property type="project" value="InterPro"/>
</dbReference>
<comment type="similarity">
    <text evidence="2 4">Belongs to the 2-oxoacid dehydrogenase family.</text>
</comment>
<dbReference type="InterPro" id="IPR003016">
    <property type="entry name" value="2-oxoA_DH_lipoyl-BS"/>
</dbReference>
<dbReference type="RefSeq" id="WP_145277170.1">
    <property type="nucleotide sequence ID" value="NZ_CP036426.1"/>
</dbReference>
<evidence type="ECO:0000256" key="2">
    <source>
        <dbReference type="ARBA" id="ARBA00007317"/>
    </source>
</evidence>
<evidence type="ECO:0000256" key="4">
    <source>
        <dbReference type="RuleBase" id="RU003423"/>
    </source>
</evidence>
<dbReference type="EMBL" id="CP036426">
    <property type="protein sequence ID" value="QDV38569.1"/>
    <property type="molecule type" value="Genomic_DNA"/>
</dbReference>
<evidence type="ECO:0000256" key="1">
    <source>
        <dbReference type="ARBA" id="ARBA00001938"/>
    </source>
</evidence>
<dbReference type="InterPro" id="IPR001078">
    <property type="entry name" value="2-oxoacid_DH_actylTfrase"/>
</dbReference>
<feature type="compositionally biased region" description="Gly residues" evidence="5">
    <location>
        <begin position="119"/>
        <end position="133"/>
    </location>
</feature>
<organism evidence="8 9">
    <name type="scientific">Tautonia plasticadhaerens</name>
    <dbReference type="NCBI Taxonomy" id="2527974"/>
    <lineage>
        <taxon>Bacteria</taxon>
        <taxon>Pseudomonadati</taxon>
        <taxon>Planctomycetota</taxon>
        <taxon>Planctomycetia</taxon>
        <taxon>Isosphaerales</taxon>
        <taxon>Isosphaeraceae</taxon>
        <taxon>Tautonia</taxon>
    </lineage>
</organism>
<feature type="domain" description="Lipoyl-binding" evidence="6">
    <location>
        <begin position="2"/>
        <end position="77"/>
    </location>
</feature>
<dbReference type="PANTHER" id="PTHR23151:SF90">
    <property type="entry name" value="DIHYDROLIPOYLLYSINE-RESIDUE ACETYLTRANSFERASE COMPONENT OF PYRUVATE DEHYDROGENASE COMPLEX, MITOCHONDRIAL-RELATED"/>
    <property type="match status" value="1"/>
</dbReference>
<sequence length="457" mass="47106">MPVEVTMAKLSPTMESGQLVKWNVKVGDPVKEGDVLAEIQTDKAVMPMESFDDGTVALLDVQEGDEVAVGQRVLVLAGKGEDPSQLAEQMKGGSAKAEAAPAEKKEEPVAAGAAAGTGAAPGAGAQGASGGPDYGHSTGSATNGQQGGNGNGAAAHGGRIRSSPLARKIAESKGIDLAQVDGSGPNGRIIRSDVEAFLQNRGAAPAAAPSGDGGAGTAPKMPVAASPARETRRVPHSRMRKTIAQRMLQAKQAAPEIHVTADIRMDQIVSLRERLNAQLSKQKVKLSVGDFVTKAVAMSLRAHPGLNATYEADHMVLHGQVNVGIAVALDGGLIVPVLPDADRLGLVEIRQGTLALAEAARGNTLTPQQMMGSTFTISNLGMYGVKQFDAILNMPEVGILAVGATEPRPVVEDGQLVAGQVMTVTLTADHRAVDGAMAAEFVRTLKGFLEEPASMLL</sequence>
<keyword evidence="4 8" id="KW-0808">Transferase</keyword>
<feature type="region of interest" description="Disordered" evidence="5">
    <location>
        <begin position="201"/>
        <end position="236"/>
    </location>
</feature>
<keyword evidence="4 8" id="KW-0012">Acyltransferase</keyword>
<dbReference type="KEGG" id="tpla:ElP_65240"/>
<keyword evidence="8" id="KW-0670">Pyruvate</keyword>
<dbReference type="SUPFAM" id="SSF47005">
    <property type="entry name" value="Peripheral subunit-binding domain of 2-oxo acid dehydrogenase complex"/>
    <property type="match status" value="1"/>
</dbReference>
<dbReference type="OrthoDB" id="9805770at2"/>
<protein>
    <recommendedName>
        <fullName evidence="4">Dihydrolipoamide acetyltransferase component of pyruvate dehydrogenase complex</fullName>
        <ecNumber evidence="4">2.3.1.-</ecNumber>
    </recommendedName>
</protein>
<comment type="cofactor">
    <cofactor evidence="1 4">
        <name>(R)-lipoate</name>
        <dbReference type="ChEBI" id="CHEBI:83088"/>
    </cofactor>
</comment>
<evidence type="ECO:0000313" key="9">
    <source>
        <dbReference type="Proteomes" id="UP000317835"/>
    </source>
</evidence>
<dbReference type="PROSITE" id="PS51826">
    <property type="entry name" value="PSBD"/>
    <property type="match status" value="1"/>
</dbReference>
<dbReference type="InterPro" id="IPR023213">
    <property type="entry name" value="CAT-like_dom_sf"/>
</dbReference>
<dbReference type="EC" id="2.3.1.-" evidence="4"/>
<dbReference type="AlphaFoldDB" id="A0A518HCJ2"/>
<dbReference type="InterPro" id="IPR004167">
    <property type="entry name" value="PSBD"/>
</dbReference>
<dbReference type="SUPFAM" id="SSF51230">
    <property type="entry name" value="Single hybrid motif"/>
    <property type="match status" value="1"/>
</dbReference>
<dbReference type="Gene3D" id="3.30.559.10">
    <property type="entry name" value="Chloramphenicol acetyltransferase-like domain"/>
    <property type="match status" value="1"/>
</dbReference>
<keyword evidence="9" id="KW-1185">Reference proteome</keyword>
<dbReference type="InterPro" id="IPR011053">
    <property type="entry name" value="Single_hybrid_motif"/>
</dbReference>
<evidence type="ECO:0000313" key="8">
    <source>
        <dbReference type="EMBL" id="QDV38569.1"/>
    </source>
</evidence>
<gene>
    <name evidence="8" type="primary">pdhC</name>
    <name evidence="8" type="ORF">ElP_65240</name>
</gene>
<dbReference type="InterPro" id="IPR045257">
    <property type="entry name" value="E2/Pdx1"/>
</dbReference>
<dbReference type="GO" id="GO:0006086">
    <property type="term" value="P:pyruvate decarboxylation to acetyl-CoA"/>
    <property type="evidence" value="ECO:0007669"/>
    <property type="project" value="InterPro"/>
</dbReference>
<proteinExistence type="inferred from homology"/>
<dbReference type="Pfam" id="PF00364">
    <property type="entry name" value="Biotin_lipoyl"/>
    <property type="match status" value="1"/>
</dbReference>
<evidence type="ECO:0000256" key="3">
    <source>
        <dbReference type="ARBA" id="ARBA00022823"/>
    </source>
</evidence>
<dbReference type="Pfam" id="PF02817">
    <property type="entry name" value="E3_binding"/>
    <property type="match status" value="1"/>
</dbReference>
<dbReference type="InterPro" id="IPR036625">
    <property type="entry name" value="E3-bd_dom_sf"/>
</dbReference>
<name>A0A518HCJ2_9BACT</name>
<dbReference type="InterPro" id="IPR000089">
    <property type="entry name" value="Biotin_lipoyl"/>
</dbReference>
<evidence type="ECO:0000259" key="6">
    <source>
        <dbReference type="PROSITE" id="PS50968"/>
    </source>
</evidence>
<dbReference type="Gene3D" id="2.40.50.100">
    <property type="match status" value="1"/>
</dbReference>
<dbReference type="Proteomes" id="UP000317835">
    <property type="component" value="Chromosome"/>
</dbReference>